<evidence type="ECO:0000313" key="2">
    <source>
        <dbReference type="Proteomes" id="UP001163324"/>
    </source>
</evidence>
<accession>A0ACC0VE73</accession>
<reference evidence="1" key="1">
    <citation type="submission" date="2022-10" db="EMBL/GenBank/DDBJ databases">
        <title>Complete Genome of Trichothecium roseum strain YXFP-22015, a Plant Pathogen Isolated from Citrus.</title>
        <authorList>
            <person name="Wang Y."/>
            <person name="Zhu L."/>
        </authorList>
    </citation>
    <scope>NUCLEOTIDE SEQUENCE</scope>
    <source>
        <strain evidence="1">YXFP-22015</strain>
    </source>
</reference>
<evidence type="ECO:0000313" key="1">
    <source>
        <dbReference type="EMBL" id="KAI9904667.1"/>
    </source>
</evidence>
<dbReference type="Proteomes" id="UP001163324">
    <property type="component" value="Chromosome 1"/>
</dbReference>
<sequence>MCRLRRRRLTTLAIETSCDDTAVAVLRRRGSSTSPSPASPPGPPTHELLFNERKTSDHRATRGIEPLAAVQGHHAALGELFRRAVCHLEPAPSSPPSSSSSSSAAEAEAEIGPEQIIYDSGGRARLRPDFVSVTRGPGAAPNLAVGLSFAKGAAAAWGVPLVGVHHMQAHALTPRLVRALGEPMVGEGGTPQSYSCSPPSPPSPAEVEAAAAAAATGGPDFPFLSLLVSGGHTQLLHSASATSHRVVAATADAAVGNALDHAARHVLPPGILAAAPDVMYARHLEAFAFPRGGAPDEYAFYRPPRTRADDDRDLAPPPPPEDPTAASRSWRWSLPQPFRMSRKLAFSFSALGSTIQRIVTSRLEENKSSSSSSNDDNDDGIPVSERRQLARYLQAAAFQHIATRTVLALEDEPALREARDLVVAGGVACNRFLPHVLRSTLGARGLGGGGRRMLVPPPGYCTDNAAMIAYAGMVMWEEGWCSGLDMLPLSKWPMDPAVGPGILGVHGWLRRPGF</sequence>
<dbReference type="EMBL" id="CM047940">
    <property type="protein sequence ID" value="KAI9904667.1"/>
    <property type="molecule type" value="Genomic_DNA"/>
</dbReference>
<keyword evidence="2" id="KW-1185">Reference proteome</keyword>
<gene>
    <name evidence="1" type="ORF">N3K66_001196</name>
</gene>
<protein>
    <submittedName>
        <fullName evidence="1">Uncharacterized protein</fullName>
    </submittedName>
</protein>
<organism evidence="1 2">
    <name type="scientific">Trichothecium roseum</name>
    <dbReference type="NCBI Taxonomy" id="47278"/>
    <lineage>
        <taxon>Eukaryota</taxon>
        <taxon>Fungi</taxon>
        <taxon>Dikarya</taxon>
        <taxon>Ascomycota</taxon>
        <taxon>Pezizomycotina</taxon>
        <taxon>Sordariomycetes</taxon>
        <taxon>Hypocreomycetidae</taxon>
        <taxon>Hypocreales</taxon>
        <taxon>Hypocreales incertae sedis</taxon>
        <taxon>Trichothecium</taxon>
    </lineage>
</organism>
<proteinExistence type="predicted"/>
<comment type="caution">
    <text evidence="1">The sequence shown here is derived from an EMBL/GenBank/DDBJ whole genome shotgun (WGS) entry which is preliminary data.</text>
</comment>
<name>A0ACC0VE73_9HYPO</name>